<keyword evidence="2" id="KW-1185">Reference proteome</keyword>
<sequence>MADSSVIIEFSDSELDKAIEEIASNGLSPMSESKFPGDIFAGIDSWLCTPTQPSPLRPVITAVSDDNESLISNASTIFAGSSQVHDTVPSYEDFRENLFVHYERASTPSFGPENQLGEYDFDSSIEMIEVFDIPPRREYQAEEQDSPSEEIMDLEMPEQLEPMENSWAIDENDHVVHLDKDWDTLLHSVNSWLLVAAMRECCCLVGDQAAAACREHDSLGLPSEQHTTVTPAFVPIQ</sequence>
<organism evidence="1 2">
    <name type="scientific">Trichogramma kaykai</name>
    <dbReference type="NCBI Taxonomy" id="54128"/>
    <lineage>
        <taxon>Eukaryota</taxon>
        <taxon>Metazoa</taxon>
        <taxon>Ecdysozoa</taxon>
        <taxon>Arthropoda</taxon>
        <taxon>Hexapoda</taxon>
        <taxon>Insecta</taxon>
        <taxon>Pterygota</taxon>
        <taxon>Neoptera</taxon>
        <taxon>Endopterygota</taxon>
        <taxon>Hymenoptera</taxon>
        <taxon>Apocrita</taxon>
        <taxon>Proctotrupomorpha</taxon>
        <taxon>Chalcidoidea</taxon>
        <taxon>Trichogrammatidae</taxon>
        <taxon>Trichogramma</taxon>
    </lineage>
</organism>
<dbReference type="AlphaFoldDB" id="A0ABD2WCV7"/>
<proteinExistence type="predicted"/>
<name>A0ABD2WCV7_9HYME</name>
<evidence type="ECO:0000313" key="1">
    <source>
        <dbReference type="EMBL" id="KAL3390371.1"/>
    </source>
</evidence>
<protein>
    <submittedName>
        <fullName evidence="1">Uncharacterized protein</fullName>
    </submittedName>
</protein>
<gene>
    <name evidence="1" type="ORF">TKK_014541</name>
</gene>
<reference evidence="1 2" key="1">
    <citation type="journal article" date="2024" name="bioRxiv">
        <title>A reference genome for Trichogramma kaykai: A tiny desert-dwelling parasitoid wasp with competing sex-ratio distorters.</title>
        <authorList>
            <person name="Culotta J."/>
            <person name="Lindsey A.R."/>
        </authorList>
    </citation>
    <scope>NUCLEOTIDE SEQUENCE [LARGE SCALE GENOMIC DNA]</scope>
    <source>
        <strain evidence="1 2">KSX58</strain>
    </source>
</reference>
<evidence type="ECO:0000313" key="2">
    <source>
        <dbReference type="Proteomes" id="UP001627154"/>
    </source>
</evidence>
<dbReference type="EMBL" id="JBJJXI010000117">
    <property type="protein sequence ID" value="KAL3390371.1"/>
    <property type="molecule type" value="Genomic_DNA"/>
</dbReference>
<comment type="caution">
    <text evidence="1">The sequence shown here is derived from an EMBL/GenBank/DDBJ whole genome shotgun (WGS) entry which is preliminary data.</text>
</comment>
<accession>A0ABD2WCV7</accession>
<dbReference type="Proteomes" id="UP001627154">
    <property type="component" value="Unassembled WGS sequence"/>
</dbReference>